<organism evidence="1 2">
    <name type="scientific">Amycolatopsis lexingtonensis</name>
    <dbReference type="NCBI Taxonomy" id="218822"/>
    <lineage>
        <taxon>Bacteria</taxon>
        <taxon>Bacillati</taxon>
        <taxon>Actinomycetota</taxon>
        <taxon>Actinomycetes</taxon>
        <taxon>Pseudonocardiales</taxon>
        <taxon>Pseudonocardiaceae</taxon>
        <taxon>Amycolatopsis</taxon>
    </lineage>
</organism>
<reference evidence="1 2" key="1">
    <citation type="submission" date="2020-10" db="EMBL/GenBank/DDBJ databases">
        <title>Sequencing the genomes of 1000 actinobacteria strains.</title>
        <authorList>
            <person name="Klenk H.-P."/>
        </authorList>
    </citation>
    <scope>NUCLEOTIDE SEQUENCE [LARGE SCALE GENOMIC DNA]</scope>
    <source>
        <strain evidence="1 2">DSM 44653</strain>
    </source>
</reference>
<evidence type="ECO:0008006" key="3">
    <source>
        <dbReference type="Google" id="ProtNLM"/>
    </source>
</evidence>
<name>A0ABR9IDX6_9PSEU</name>
<dbReference type="InterPro" id="IPR025633">
    <property type="entry name" value="DUF4291"/>
</dbReference>
<gene>
    <name evidence="1" type="ORF">H4696_008257</name>
</gene>
<dbReference type="EMBL" id="JADBEG010000001">
    <property type="protein sequence ID" value="MBE1501157.1"/>
    <property type="molecule type" value="Genomic_DNA"/>
</dbReference>
<keyword evidence="2" id="KW-1185">Reference proteome</keyword>
<comment type="caution">
    <text evidence="1">The sequence shown here is derived from an EMBL/GenBank/DDBJ whole genome shotgun (WGS) entry which is preliminary data.</text>
</comment>
<evidence type="ECO:0000313" key="2">
    <source>
        <dbReference type="Proteomes" id="UP000631670"/>
    </source>
</evidence>
<evidence type="ECO:0000313" key="1">
    <source>
        <dbReference type="EMBL" id="MBE1501157.1"/>
    </source>
</evidence>
<proteinExistence type="predicted"/>
<accession>A0ABR9IDX6</accession>
<sequence>MFEEKRVPDRQVRAAQTETTVRVYQACSPAVADAALEKQTFTEPDHSTIWLDPSFRWAAYDSGNGSKPGHERVLAVDLTRDGFEWALAHPGPVLIQWEAERDLDHTALNFEALRLGLTGEALARYTDEWVTAITDITPVIRDISGLLATDQLHKAVRLVPHEPPYELPGDLAKAIGASA</sequence>
<dbReference type="Proteomes" id="UP000631670">
    <property type="component" value="Unassembled WGS sequence"/>
</dbReference>
<dbReference type="PANTHER" id="PTHR38567">
    <property type="entry name" value="DUF4291 DOMAIN-CONTAINING PROTEIN"/>
    <property type="match status" value="1"/>
</dbReference>
<dbReference type="Pfam" id="PF14124">
    <property type="entry name" value="DUF4291"/>
    <property type="match status" value="2"/>
</dbReference>
<dbReference type="RefSeq" id="WP_086856910.1">
    <property type="nucleotide sequence ID" value="NZ_JADBEG010000001.1"/>
</dbReference>
<dbReference type="PANTHER" id="PTHR38567:SF1">
    <property type="entry name" value="DUF4291 DOMAIN-CONTAINING PROTEIN"/>
    <property type="match status" value="1"/>
</dbReference>
<protein>
    <recommendedName>
        <fullName evidence="3">Transposase</fullName>
    </recommendedName>
</protein>